<dbReference type="Proteomes" id="UP001234989">
    <property type="component" value="Chromosome 6"/>
</dbReference>
<dbReference type="SMART" id="SM00367">
    <property type="entry name" value="LRR_CC"/>
    <property type="match status" value="2"/>
</dbReference>
<dbReference type="InterPro" id="IPR032675">
    <property type="entry name" value="LRR_dom_sf"/>
</dbReference>
<dbReference type="GO" id="GO:0031146">
    <property type="term" value="P:SCF-dependent proteasomal ubiquitin-dependent protein catabolic process"/>
    <property type="evidence" value="ECO:0007669"/>
    <property type="project" value="TreeGrafter"/>
</dbReference>
<accession>A0AAF0R6T7</accession>
<protein>
    <submittedName>
        <fullName evidence="1">Uncharacterized protein</fullName>
    </submittedName>
</protein>
<dbReference type="PANTHER" id="PTHR13318">
    <property type="entry name" value="PARTNER OF PAIRED, ISOFORM B-RELATED"/>
    <property type="match status" value="1"/>
</dbReference>
<dbReference type="SUPFAM" id="SSF52047">
    <property type="entry name" value="RNI-like"/>
    <property type="match status" value="1"/>
</dbReference>
<dbReference type="Gene3D" id="3.80.10.10">
    <property type="entry name" value="Ribonuclease Inhibitor"/>
    <property type="match status" value="1"/>
</dbReference>
<keyword evidence="2" id="KW-1185">Reference proteome</keyword>
<dbReference type="InterPro" id="IPR006553">
    <property type="entry name" value="Leu-rich_rpt_Cys-con_subtyp"/>
</dbReference>
<reference evidence="1" key="1">
    <citation type="submission" date="2023-08" db="EMBL/GenBank/DDBJ databases">
        <title>A de novo genome assembly of Solanum verrucosum Schlechtendal, a Mexican diploid species geographically isolated from the other diploid A-genome species in potato relatives.</title>
        <authorList>
            <person name="Hosaka K."/>
        </authorList>
    </citation>
    <scope>NUCLEOTIDE SEQUENCE</scope>
    <source>
        <tissue evidence="1">Young leaves</tissue>
    </source>
</reference>
<evidence type="ECO:0000313" key="2">
    <source>
        <dbReference type="Proteomes" id="UP001234989"/>
    </source>
</evidence>
<dbReference type="AlphaFoldDB" id="A0AAF0R6T7"/>
<organism evidence="1 2">
    <name type="scientific">Solanum verrucosum</name>
    <dbReference type="NCBI Taxonomy" id="315347"/>
    <lineage>
        <taxon>Eukaryota</taxon>
        <taxon>Viridiplantae</taxon>
        <taxon>Streptophyta</taxon>
        <taxon>Embryophyta</taxon>
        <taxon>Tracheophyta</taxon>
        <taxon>Spermatophyta</taxon>
        <taxon>Magnoliopsida</taxon>
        <taxon>eudicotyledons</taxon>
        <taxon>Gunneridae</taxon>
        <taxon>Pentapetalae</taxon>
        <taxon>asterids</taxon>
        <taxon>lamiids</taxon>
        <taxon>Solanales</taxon>
        <taxon>Solanaceae</taxon>
        <taxon>Solanoideae</taxon>
        <taxon>Solaneae</taxon>
        <taxon>Solanum</taxon>
    </lineage>
</organism>
<sequence>EATDVRFAAIVVGTANRGGLAKLYLWGNNPCRGVFDASLEAITRGCPTLRDLSFWNVSFVRNEGLSEIAHGCHLLEKLDLFQCPTITNKSLFNIAMKCSNMTSWVSSICSLHMLLALLGAIY</sequence>
<name>A0AAF0R6T7_SOLVR</name>
<feature type="non-terminal residue" evidence="1">
    <location>
        <position position="1"/>
    </location>
</feature>
<dbReference type="GO" id="GO:0019005">
    <property type="term" value="C:SCF ubiquitin ligase complex"/>
    <property type="evidence" value="ECO:0007669"/>
    <property type="project" value="TreeGrafter"/>
</dbReference>
<dbReference type="PANTHER" id="PTHR13318:SF190">
    <property type="entry name" value="PARTNER OF PAIRED, ISOFORM B"/>
    <property type="match status" value="1"/>
</dbReference>
<proteinExistence type="predicted"/>
<gene>
    <name evidence="1" type="ORF">MTR67_027120</name>
</gene>
<evidence type="ECO:0000313" key="1">
    <source>
        <dbReference type="EMBL" id="WMV33735.1"/>
    </source>
</evidence>
<dbReference type="EMBL" id="CP133617">
    <property type="protein sequence ID" value="WMV33735.1"/>
    <property type="molecule type" value="Genomic_DNA"/>
</dbReference>